<evidence type="ECO:0000256" key="2">
    <source>
        <dbReference type="ARBA" id="ARBA00022692"/>
    </source>
</evidence>
<evidence type="ECO:0000256" key="7">
    <source>
        <dbReference type="SAM" id="Phobius"/>
    </source>
</evidence>
<dbReference type="SUPFAM" id="SSF90123">
    <property type="entry name" value="ABC transporter transmembrane region"/>
    <property type="match status" value="1"/>
</dbReference>
<dbReference type="GO" id="GO:0016020">
    <property type="term" value="C:membrane"/>
    <property type="evidence" value="ECO:0007669"/>
    <property type="project" value="InterPro"/>
</dbReference>
<evidence type="ECO:0000256" key="6">
    <source>
        <dbReference type="ARBA" id="ARBA00023136"/>
    </source>
</evidence>
<accession>A0A8T2ZB35</accession>
<dbReference type="InterPro" id="IPR036640">
    <property type="entry name" value="ABC1_TM_sf"/>
</dbReference>
<protein>
    <recommendedName>
        <fullName evidence="8">ABC transmembrane type-1 domain-containing protein</fullName>
    </recommendedName>
</protein>
<dbReference type="InterPro" id="IPR050173">
    <property type="entry name" value="ABC_transporter_C-like"/>
</dbReference>
<keyword evidence="4" id="KW-0067">ATP-binding</keyword>
<dbReference type="Proteomes" id="UP000807159">
    <property type="component" value="Chromosome 3"/>
</dbReference>
<evidence type="ECO:0000313" key="10">
    <source>
        <dbReference type="Proteomes" id="UP000807159"/>
    </source>
</evidence>
<feature type="domain" description="ABC transmembrane type-1" evidence="8">
    <location>
        <begin position="1"/>
        <end position="127"/>
    </location>
</feature>
<feature type="transmembrane region" description="Helical" evidence="7">
    <location>
        <begin position="39"/>
        <end position="60"/>
    </location>
</feature>
<dbReference type="Gene3D" id="1.20.1560.10">
    <property type="entry name" value="ABC transporter type 1, transmembrane domain"/>
    <property type="match status" value="1"/>
</dbReference>
<keyword evidence="3" id="KW-0547">Nucleotide-binding</keyword>
<gene>
    <name evidence="9" type="ORF">H0E87_007403</name>
</gene>
<evidence type="ECO:0000256" key="3">
    <source>
        <dbReference type="ARBA" id="ARBA00022741"/>
    </source>
</evidence>
<reference evidence="9" key="1">
    <citation type="journal article" date="2021" name="J. Hered.">
        <title>Genome Assembly of Salicaceae Populus deltoides (Eastern Cottonwood) I-69 Based on Nanopore Sequencing and Hi-C Technologies.</title>
        <authorList>
            <person name="Bai S."/>
            <person name="Wu H."/>
            <person name="Zhang J."/>
            <person name="Pan Z."/>
            <person name="Zhao W."/>
            <person name="Li Z."/>
            <person name="Tong C."/>
        </authorList>
    </citation>
    <scope>NUCLEOTIDE SEQUENCE</scope>
    <source>
        <tissue evidence="9">Leaf</tissue>
    </source>
</reference>
<keyword evidence="5 7" id="KW-1133">Transmembrane helix</keyword>
<dbReference type="GO" id="GO:0140359">
    <property type="term" value="F:ABC-type transporter activity"/>
    <property type="evidence" value="ECO:0007669"/>
    <property type="project" value="InterPro"/>
</dbReference>
<organism evidence="9 10">
    <name type="scientific">Populus deltoides</name>
    <name type="common">Eastern poplar</name>
    <name type="synonym">Eastern cottonwood</name>
    <dbReference type="NCBI Taxonomy" id="3696"/>
    <lineage>
        <taxon>Eukaryota</taxon>
        <taxon>Viridiplantae</taxon>
        <taxon>Streptophyta</taxon>
        <taxon>Embryophyta</taxon>
        <taxon>Tracheophyta</taxon>
        <taxon>Spermatophyta</taxon>
        <taxon>Magnoliopsida</taxon>
        <taxon>eudicotyledons</taxon>
        <taxon>Gunneridae</taxon>
        <taxon>Pentapetalae</taxon>
        <taxon>rosids</taxon>
        <taxon>fabids</taxon>
        <taxon>Malpighiales</taxon>
        <taxon>Salicaceae</taxon>
        <taxon>Saliceae</taxon>
        <taxon>Populus</taxon>
    </lineage>
</organism>
<evidence type="ECO:0000259" key="8">
    <source>
        <dbReference type="PROSITE" id="PS50929"/>
    </source>
</evidence>
<evidence type="ECO:0000256" key="1">
    <source>
        <dbReference type="ARBA" id="ARBA00022448"/>
    </source>
</evidence>
<sequence>MVVIYEKQLQLSSMGRRRHSAGVIMNYIAVDAYRMGDTLWWFHTAWSLVLQLFHAIGILFKVVGLGALPGLIPIAVISLLNVPYAKMYNKYQSRFMVARDERLRATMEILNNMKIIKLQSWEDKFKEVSIRREWSSLDVWLQEVPHSMLPQFSVLANIAQNVRANEMDPRGPLCAYSSECVVNVNGTIAYISQASWIQSGTVRDNIPCGKPLDH</sequence>
<keyword evidence="6 7" id="KW-0472">Membrane</keyword>
<keyword evidence="10" id="KW-1185">Reference proteome</keyword>
<name>A0A8T2ZB35_POPDE</name>
<dbReference type="PANTHER" id="PTHR24223:SF108">
    <property type="entry name" value="ABC TRANSPORTER C FAMILY MEMBER 8"/>
    <property type="match status" value="1"/>
</dbReference>
<keyword evidence="1" id="KW-0813">Transport</keyword>
<evidence type="ECO:0000256" key="4">
    <source>
        <dbReference type="ARBA" id="ARBA00022840"/>
    </source>
</evidence>
<feature type="non-terminal residue" evidence="9">
    <location>
        <position position="1"/>
    </location>
</feature>
<dbReference type="InterPro" id="IPR011527">
    <property type="entry name" value="ABC1_TM_dom"/>
</dbReference>
<comment type="caution">
    <text evidence="9">The sequence shown here is derived from an EMBL/GenBank/DDBJ whole genome shotgun (WGS) entry which is preliminary data.</text>
</comment>
<dbReference type="PANTHER" id="PTHR24223">
    <property type="entry name" value="ATP-BINDING CASSETTE SUB-FAMILY C"/>
    <property type="match status" value="1"/>
</dbReference>
<evidence type="ECO:0000256" key="5">
    <source>
        <dbReference type="ARBA" id="ARBA00022989"/>
    </source>
</evidence>
<dbReference type="PROSITE" id="PS50929">
    <property type="entry name" value="ABC_TM1F"/>
    <property type="match status" value="1"/>
</dbReference>
<dbReference type="AlphaFoldDB" id="A0A8T2ZB35"/>
<dbReference type="EMBL" id="JACEGQ020000003">
    <property type="protein sequence ID" value="KAH8514550.1"/>
    <property type="molecule type" value="Genomic_DNA"/>
</dbReference>
<evidence type="ECO:0000313" key="9">
    <source>
        <dbReference type="EMBL" id="KAH8514550.1"/>
    </source>
</evidence>
<keyword evidence="2 7" id="KW-0812">Transmembrane</keyword>
<dbReference type="Pfam" id="PF00664">
    <property type="entry name" value="ABC_membrane"/>
    <property type="match status" value="1"/>
</dbReference>
<dbReference type="GO" id="GO:0005524">
    <property type="term" value="F:ATP binding"/>
    <property type="evidence" value="ECO:0007669"/>
    <property type="project" value="UniProtKB-KW"/>
</dbReference>
<feature type="transmembrane region" description="Helical" evidence="7">
    <location>
        <begin position="66"/>
        <end position="85"/>
    </location>
</feature>
<proteinExistence type="predicted"/>